<proteinExistence type="predicted"/>
<keyword evidence="2" id="KW-1185">Reference proteome</keyword>
<accession>A0A4C1XRJ4</accession>
<name>A0A4C1XRJ4_EUMVA</name>
<sequence>MRPLRSGGVRRTASASYGNRVAGERQAARPRAAKSDCPLVCVMAYLSFFIAFSRGERACYPHESRWSPSPVDTCSTCGVASTVSASCIKMEGWMMWKGVGHQNFHSLDERHATLKSSRLYSVKVRYLGGLADIIFVQPPSGAHHGSTALVLFRFNLS</sequence>
<dbReference type="AlphaFoldDB" id="A0A4C1XRJ4"/>
<reference evidence="1 2" key="1">
    <citation type="journal article" date="2019" name="Commun. Biol.">
        <title>The bagworm genome reveals a unique fibroin gene that provides high tensile strength.</title>
        <authorList>
            <person name="Kono N."/>
            <person name="Nakamura H."/>
            <person name="Ohtoshi R."/>
            <person name="Tomita M."/>
            <person name="Numata K."/>
            <person name="Arakawa K."/>
        </authorList>
    </citation>
    <scope>NUCLEOTIDE SEQUENCE [LARGE SCALE GENOMIC DNA]</scope>
</reference>
<comment type="caution">
    <text evidence="1">The sequence shown here is derived from an EMBL/GenBank/DDBJ whole genome shotgun (WGS) entry which is preliminary data.</text>
</comment>
<gene>
    <name evidence="1" type="ORF">EVAR_46128_1</name>
</gene>
<evidence type="ECO:0000313" key="2">
    <source>
        <dbReference type="Proteomes" id="UP000299102"/>
    </source>
</evidence>
<protein>
    <submittedName>
        <fullName evidence="1">Uncharacterized protein</fullName>
    </submittedName>
</protein>
<dbReference type="EMBL" id="BGZK01000933">
    <property type="protein sequence ID" value="GBP65602.1"/>
    <property type="molecule type" value="Genomic_DNA"/>
</dbReference>
<evidence type="ECO:0000313" key="1">
    <source>
        <dbReference type="EMBL" id="GBP65602.1"/>
    </source>
</evidence>
<dbReference type="Proteomes" id="UP000299102">
    <property type="component" value="Unassembled WGS sequence"/>
</dbReference>
<organism evidence="1 2">
    <name type="scientific">Eumeta variegata</name>
    <name type="common">Bagworm moth</name>
    <name type="synonym">Eumeta japonica</name>
    <dbReference type="NCBI Taxonomy" id="151549"/>
    <lineage>
        <taxon>Eukaryota</taxon>
        <taxon>Metazoa</taxon>
        <taxon>Ecdysozoa</taxon>
        <taxon>Arthropoda</taxon>
        <taxon>Hexapoda</taxon>
        <taxon>Insecta</taxon>
        <taxon>Pterygota</taxon>
        <taxon>Neoptera</taxon>
        <taxon>Endopterygota</taxon>
        <taxon>Lepidoptera</taxon>
        <taxon>Glossata</taxon>
        <taxon>Ditrysia</taxon>
        <taxon>Tineoidea</taxon>
        <taxon>Psychidae</taxon>
        <taxon>Oiketicinae</taxon>
        <taxon>Eumeta</taxon>
    </lineage>
</organism>